<accession>A0A0C2NBG6</accession>
<dbReference type="PRINTS" id="PR00081">
    <property type="entry name" value="GDHRDH"/>
</dbReference>
<keyword evidence="2" id="KW-1185">Reference proteome</keyword>
<dbReference type="InterPro" id="IPR002347">
    <property type="entry name" value="SDR_fam"/>
</dbReference>
<dbReference type="PANTHER" id="PTHR44656:SF7">
    <property type="entry name" value="DEHYDROGENASE_REDUCTASE SDR FAMILY MEMBER 12"/>
    <property type="match status" value="1"/>
</dbReference>
<protein>
    <submittedName>
        <fullName evidence="1">Dehydrogenase/reductase SDR family member 12</fullName>
    </submittedName>
</protein>
<dbReference type="PANTHER" id="PTHR44656">
    <property type="entry name" value="DEHYDROGENASE/REDUCTASE SDR FAMILY MEMBER 12"/>
    <property type="match status" value="1"/>
</dbReference>
<reference evidence="1 2" key="1">
    <citation type="journal article" date="2014" name="Genome Biol. Evol.">
        <title>The genome of the myxosporean Thelohanellus kitauei shows adaptations to nutrient acquisition within its fish host.</title>
        <authorList>
            <person name="Yang Y."/>
            <person name="Xiong J."/>
            <person name="Zhou Z."/>
            <person name="Huo F."/>
            <person name="Miao W."/>
            <person name="Ran C."/>
            <person name="Liu Y."/>
            <person name="Zhang J."/>
            <person name="Feng J."/>
            <person name="Wang M."/>
            <person name="Wang M."/>
            <person name="Wang L."/>
            <person name="Yao B."/>
        </authorList>
    </citation>
    <scope>NUCLEOTIDE SEQUENCE [LARGE SCALE GENOMIC DNA]</scope>
    <source>
        <strain evidence="1">Wuqing</strain>
    </source>
</reference>
<dbReference type="Gene3D" id="3.40.50.720">
    <property type="entry name" value="NAD(P)-binding Rossmann-like Domain"/>
    <property type="match status" value="1"/>
</dbReference>
<dbReference type="EMBL" id="JWZT01000728">
    <property type="protein sequence ID" value="KII73660.1"/>
    <property type="molecule type" value="Genomic_DNA"/>
</dbReference>
<organism evidence="1 2">
    <name type="scientific">Thelohanellus kitauei</name>
    <name type="common">Myxosporean</name>
    <dbReference type="NCBI Taxonomy" id="669202"/>
    <lineage>
        <taxon>Eukaryota</taxon>
        <taxon>Metazoa</taxon>
        <taxon>Cnidaria</taxon>
        <taxon>Myxozoa</taxon>
        <taxon>Myxosporea</taxon>
        <taxon>Bivalvulida</taxon>
        <taxon>Platysporina</taxon>
        <taxon>Myxobolidae</taxon>
        <taxon>Thelohanellus</taxon>
    </lineage>
</organism>
<proteinExistence type="predicted"/>
<gene>
    <name evidence="1" type="ORF">RF11_12286</name>
</gene>
<evidence type="ECO:0000313" key="1">
    <source>
        <dbReference type="EMBL" id="KII73660.1"/>
    </source>
</evidence>
<dbReference type="SUPFAM" id="SSF51735">
    <property type="entry name" value="NAD(P)-binding Rossmann-fold domains"/>
    <property type="match status" value="1"/>
</dbReference>
<sequence length="327" mass="36990">MSYYVKSLIWYWRGCSDFVKTGYEKASKNFKSLESVDVDGWSFMVTGGSSGIGRSVVQSLLERKGTNVHIVCKDAERGAEALEYFKSKAHPTSNAFLHLVDLSEPTKVRDFAKEFLKSGKKLNVLINNAGILLNKLDMTSCNHERSFSLNVLGTYILTMLLIPRLEDSGENNHKPRVITVSSGGMLTENLNFDHPAKFQPFNGVSSYAQHKRQQVVLTDILAEKFPKIQFSTMHPGWVDTPGVKTSLPGFYKHMKSDLRTPEQGADTIMWLAISEEALSYTSGSFFFDRQKAKKFVISAEERYSKEIEDKYMAHIEKILSDIPIKFE</sequence>
<dbReference type="InterPro" id="IPR052992">
    <property type="entry name" value="SDR_member_12"/>
</dbReference>
<evidence type="ECO:0000313" key="2">
    <source>
        <dbReference type="Proteomes" id="UP000031668"/>
    </source>
</evidence>
<dbReference type="OMA" id="QQWAKAN"/>
<dbReference type="AlphaFoldDB" id="A0A0C2NBG6"/>
<dbReference type="Proteomes" id="UP000031668">
    <property type="component" value="Unassembled WGS sequence"/>
</dbReference>
<dbReference type="Pfam" id="PF00106">
    <property type="entry name" value="adh_short"/>
    <property type="match status" value="1"/>
</dbReference>
<name>A0A0C2NBG6_THEKT</name>
<dbReference type="OrthoDB" id="6018528at2759"/>
<dbReference type="InterPro" id="IPR036291">
    <property type="entry name" value="NAD(P)-bd_dom_sf"/>
</dbReference>
<comment type="caution">
    <text evidence="1">The sequence shown here is derived from an EMBL/GenBank/DDBJ whole genome shotgun (WGS) entry which is preliminary data.</text>
</comment>